<dbReference type="OrthoDB" id="9813612at2"/>
<keyword evidence="4" id="KW-0472">Membrane</keyword>
<dbReference type="PANTHER" id="PTHR42885:SF1">
    <property type="entry name" value="THREONINE-PHOSPHATE DECARBOXYLASE"/>
    <property type="match status" value="1"/>
</dbReference>
<keyword evidence="4" id="KW-0812">Transmembrane</keyword>
<dbReference type="CDD" id="cd00609">
    <property type="entry name" value="AAT_like"/>
    <property type="match status" value="1"/>
</dbReference>
<dbReference type="InterPro" id="IPR004838">
    <property type="entry name" value="NHTrfase_class1_PyrdxlP-BS"/>
</dbReference>
<keyword evidence="2" id="KW-0663">Pyridoxal phosphate</keyword>
<dbReference type="AlphaFoldDB" id="E1R8J0"/>
<evidence type="ECO:0000313" key="6">
    <source>
        <dbReference type="EMBL" id="ADK79334.1"/>
    </source>
</evidence>
<dbReference type="Proteomes" id="UP000002318">
    <property type="component" value="Chromosome"/>
</dbReference>
<dbReference type="InterPro" id="IPR015422">
    <property type="entry name" value="PyrdxlP-dep_Trfase_small"/>
</dbReference>
<dbReference type="Pfam" id="PF00155">
    <property type="entry name" value="Aminotran_1_2"/>
    <property type="match status" value="1"/>
</dbReference>
<dbReference type="InterPro" id="IPR015424">
    <property type="entry name" value="PyrdxlP-dep_Trfase"/>
</dbReference>
<dbReference type="EMBL" id="CP002116">
    <property type="protein sequence ID" value="ADK79334.1"/>
    <property type="molecule type" value="Genomic_DNA"/>
</dbReference>
<keyword evidence="3 6" id="KW-0032">Aminotransferase</keyword>
<dbReference type="eggNOG" id="COG0079">
    <property type="taxonomic scope" value="Bacteria"/>
</dbReference>
<evidence type="ECO:0000256" key="1">
    <source>
        <dbReference type="ARBA" id="ARBA00001933"/>
    </source>
</evidence>
<dbReference type="STRING" id="573413.Spirs_0177"/>
<dbReference type="Gene3D" id="3.40.640.10">
    <property type="entry name" value="Type I PLP-dependent aspartate aminotransferase-like (Major domain)"/>
    <property type="match status" value="1"/>
</dbReference>
<organism evidence="6 7">
    <name type="scientific">Sediminispirochaeta smaragdinae (strain DSM 11293 / JCM 15392 / SEBR 4228)</name>
    <name type="common">Spirochaeta smaragdinae</name>
    <dbReference type="NCBI Taxonomy" id="573413"/>
    <lineage>
        <taxon>Bacteria</taxon>
        <taxon>Pseudomonadati</taxon>
        <taxon>Spirochaetota</taxon>
        <taxon>Spirochaetia</taxon>
        <taxon>Spirochaetales</taxon>
        <taxon>Spirochaetaceae</taxon>
        <taxon>Sediminispirochaeta</taxon>
    </lineage>
</organism>
<accession>E1R8J0</accession>
<keyword evidence="7" id="KW-1185">Reference proteome</keyword>
<gene>
    <name evidence="6" type="ordered locus">Spirs_0177</name>
</gene>
<reference evidence="6 7" key="1">
    <citation type="journal article" date="2010" name="Stand. Genomic Sci.">
        <title>Complete genome sequence of Spirochaeta smaragdinae type strain (SEBR 4228).</title>
        <authorList>
            <person name="Mavromatis K."/>
            <person name="Yasawong M."/>
            <person name="Chertkov O."/>
            <person name="Lapidus A."/>
            <person name="Lucas S."/>
            <person name="Nolan M."/>
            <person name="Del Rio T.G."/>
            <person name="Tice H."/>
            <person name="Cheng J.F."/>
            <person name="Pitluck S."/>
            <person name="Liolios K."/>
            <person name="Ivanova N."/>
            <person name="Tapia R."/>
            <person name="Han C."/>
            <person name="Bruce D."/>
            <person name="Goodwin L."/>
            <person name="Pati A."/>
            <person name="Chen A."/>
            <person name="Palaniappan K."/>
            <person name="Land M."/>
            <person name="Hauser L."/>
            <person name="Chang Y.J."/>
            <person name="Jeffries C.D."/>
            <person name="Detter J.C."/>
            <person name="Rohde M."/>
            <person name="Brambilla E."/>
            <person name="Spring S."/>
            <person name="Goker M."/>
            <person name="Sikorski J."/>
            <person name="Woyke T."/>
            <person name="Bristow J."/>
            <person name="Eisen J.A."/>
            <person name="Markowitz V."/>
            <person name="Hugenholtz P."/>
            <person name="Klenk H.P."/>
            <person name="Kyrpides N.C."/>
        </authorList>
    </citation>
    <scope>NUCLEOTIDE SEQUENCE [LARGE SCALE GENOMIC DNA]</scope>
    <source>
        <strain evidence="7">DSM 11293 / JCM 15392 / SEBR 4228</strain>
    </source>
</reference>
<evidence type="ECO:0000259" key="5">
    <source>
        <dbReference type="Pfam" id="PF00155"/>
    </source>
</evidence>
<evidence type="ECO:0000256" key="3">
    <source>
        <dbReference type="RuleBase" id="RU000481"/>
    </source>
</evidence>
<dbReference type="GO" id="GO:0008483">
    <property type="term" value="F:transaminase activity"/>
    <property type="evidence" value="ECO:0007669"/>
    <property type="project" value="UniProtKB-KW"/>
</dbReference>
<proteinExistence type="inferred from homology"/>
<dbReference type="Gene3D" id="3.90.1150.10">
    <property type="entry name" value="Aspartate Aminotransferase, domain 1"/>
    <property type="match status" value="1"/>
</dbReference>
<evidence type="ECO:0000256" key="2">
    <source>
        <dbReference type="ARBA" id="ARBA00022898"/>
    </source>
</evidence>
<keyword evidence="4" id="KW-1133">Transmembrane helix</keyword>
<dbReference type="GO" id="GO:0030170">
    <property type="term" value="F:pyridoxal phosphate binding"/>
    <property type="evidence" value="ECO:0007669"/>
    <property type="project" value="InterPro"/>
</dbReference>
<dbReference type="EC" id="2.6.1.-" evidence="3"/>
<dbReference type="KEGG" id="ssm:Spirs_0177"/>
<name>E1R8J0_SEDSS</name>
<dbReference type="SUPFAM" id="SSF53383">
    <property type="entry name" value="PLP-dependent transferases"/>
    <property type="match status" value="1"/>
</dbReference>
<sequence length="380" mass="41750">MVPDAKHQAGKPEQAALIRPELLTSQTVPHGGREAKPFDFSVCLNPFPLPDPVVTAIAAAPMNRYPDTRGRQLAGELARLHGCDPERLLLTNGVSQAIFLTAFGLLERGRNVLVVGPTYEEYAKNSALMGARIDSFRAKPQEGFTLSIPSLIRTIGELKPALTWICNPNNPTGLLLDRRDIEEIADSCSSCGGLLVVDEAYMNFVDENRRYCAEAENIVVLRSMTKDFALPGLRLGYSIAPHRIARALSAARPEWSINAPALAAGLAAIQHREVFETQWRRLRLQRQSLETAAAALGYGIFPGTANFFLLYSGAKARARRFREHLAASDIALRDCTSFDLPGFYRIGISSEENNRQLLGFLAAESGPTGQDETTEKREKT</sequence>
<evidence type="ECO:0000256" key="4">
    <source>
        <dbReference type="SAM" id="Phobius"/>
    </source>
</evidence>
<dbReference type="PANTHER" id="PTHR42885">
    <property type="entry name" value="HISTIDINOL-PHOSPHATE AMINOTRANSFERASE-RELATED"/>
    <property type="match status" value="1"/>
</dbReference>
<feature type="domain" description="Aminotransferase class I/classII large" evidence="5">
    <location>
        <begin position="59"/>
        <end position="359"/>
    </location>
</feature>
<dbReference type="RefSeq" id="WP_013252798.1">
    <property type="nucleotide sequence ID" value="NC_014364.1"/>
</dbReference>
<keyword evidence="3" id="KW-0808">Transferase</keyword>
<dbReference type="HOGENOM" id="CLU_017584_3_2_12"/>
<comment type="similarity">
    <text evidence="3">Belongs to the class-I pyridoxal-phosphate-dependent aminotransferase family.</text>
</comment>
<feature type="transmembrane region" description="Helical" evidence="4">
    <location>
        <begin position="292"/>
        <end position="312"/>
    </location>
</feature>
<comment type="cofactor">
    <cofactor evidence="1 3">
        <name>pyridoxal 5'-phosphate</name>
        <dbReference type="ChEBI" id="CHEBI:597326"/>
    </cofactor>
</comment>
<evidence type="ECO:0000313" key="7">
    <source>
        <dbReference type="Proteomes" id="UP000002318"/>
    </source>
</evidence>
<dbReference type="PROSITE" id="PS00105">
    <property type="entry name" value="AA_TRANSFER_CLASS_1"/>
    <property type="match status" value="1"/>
</dbReference>
<dbReference type="InterPro" id="IPR015421">
    <property type="entry name" value="PyrdxlP-dep_Trfase_major"/>
</dbReference>
<dbReference type="InterPro" id="IPR004839">
    <property type="entry name" value="Aminotransferase_I/II_large"/>
</dbReference>
<protein>
    <recommendedName>
        <fullName evidence="3">Aminotransferase</fullName>
        <ecNumber evidence="3">2.6.1.-</ecNumber>
    </recommendedName>
</protein>